<dbReference type="Pfam" id="PF00069">
    <property type="entry name" value="Pkinase"/>
    <property type="match status" value="1"/>
</dbReference>
<evidence type="ECO:0000313" key="10">
    <source>
        <dbReference type="Proteomes" id="UP000318081"/>
    </source>
</evidence>
<dbReference type="PROSITE" id="PS00107">
    <property type="entry name" value="PROTEIN_KINASE_ATP"/>
    <property type="match status" value="1"/>
</dbReference>
<feature type="repeat" description="TPR" evidence="5">
    <location>
        <begin position="882"/>
        <end position="915"/>
    </location>
</feature>
<evidence type="ECO:0000259" key="8">
    <source>
        <dbReference type="PROSITE" id="PS50011"/>
    </source>
</evidence>
<evidence type="ECO:0000256" key="4">
    <source>
        <dbReference type="ARBA" id="ARBA00022840"/>
    </source>
</evidence>
<dbReference type="Pfam" id="PF13432">
    <property type="entry name" value="TPR_16"/>
    <property type="match status" value="1"/>
</dbReference>
<evidence type="ECO:0000256" key="2">
    <source>
        <dbReference type="ARBA" id="ARBA00022741"/>
    </source>
</evidence>
<feature type="binding site" evidence="6">
    <location>
        <position position="185"/>
    </location>
    <ligand>
        <name>ATP</name>
        <dbReference type="ChEBI" id="CHEBI:30616"/>
    </ligand>
</feature>
<keyword evidence="2 6" id="KW-0547">Nucleotide-binding</keyword>
<proteinExistence type="predicted"/>
<dbReference type="Pfam" id="PF13181">
    <property type="entry name" value="TPR_8"/>
    <property type="match status" value="1"/>
</dbReference>
<dbReference type="SUPFAM" id="SSF48452">
    <property type="entry name" value="TPR-like"/>
    <property type="match status" value="2"/>
</dbReference>
<evidence type="ECO:0000256" key="5">
    <source>
        <dbReference type="PROSITE-ProRule" id="PRU00339"/>
    </source>
</evidence>
<keyword evidence="7" id="KW-0472">Membrane</keyword>
<dbReference type="InterPro" id="IPR011009">
    <property type="entry name" value="Kinase-like_dom_sf"/>
</dbReference>
<keyword evidence="10" id="KW-1185">Reference proteome</keyword>
<keyword evidence="4 6" id="KW-0067">ATP-binding</keyword>
<keyword evidence="3 9" id="KW-0418">Kinase</keyword>
<dbReference type="PROSITE" id="PS50293">
    <property type="entry name" value="TPR_REGION"/>
    <property type="match status" value="1"/>
</dbReference>
<name>A0ABX5Y333_9BACT</name>
<dbReference type="InterPro" id="IPR011990">
    <property type="entry name" value="TPR-like_helical_dom_sf"/>
</dbReference>
<sequence length="1039" mass="116728">MINRGTFDRLEDAIDQFEETWSLQSQSKIEELLAAYGLSDDEEAIVELIRIDIELRYERGLSIELGEYLDRFTILQDRPKRVAEIAFEDYRSRAAKGHPVSVMRWRGLPGVNREHWFQELMRETSVHQTHARTAKLRSDPSPDATFEFALAEAGFHLVQKIGEGAFSRVYLATQVDLADRFVVLKIVTETLAEPEYMALLQHTNIVPIYSFHQILSRSVICMPYAGRVTLHDFLKDKTDVSQRGGQSLIRTVRERIGKTTILSEDGSGAAADAQPAPLVPAAEDKAGTRPLEAFRTLDCEALAICLFQRLAGALAHAHARGVLHNDLKPSNVLIRNDGEPALLDFNLSQTLGQQNLRHAGGTLPYMSPETYRAMMGQQTQPGLASDVYGLGVMLFEFVTGRLPHPTPASIASIDLDAAIEARRAQPDWRAGDGVRPGLKSIVNRCLQFEPDQRYASADDLQVELQREQENLALLHTAEPKSWKVKKWTRRHPRGIASGLVAAVLLTILVPLSYMTVVSLQDNRSLRSQAAFEQFSEESAEFLSTLMADPNRQKESNVSRGVAMLEKHDALDRKKLQSWVSKLDQQQQQLARETLFRHIAHIAILEIQRLDQLRISDPEASTDFARLDRLIEAAKAVEDGKPSRASLFLEAERVRLAGNDERYRVLQKIAEDTPARTDSQLYLEAVRLLAGYDHQGASDLLAALADRNSVPSALRWTMLGRAQFAAGRVEDAKLSFTQSIERAPGSARLRELRGRCHFDLREDANAERDYRKAIELDPESVGAWSQLGLLHHANQRYEQALECFNRSLELSPNRIWTLLKRAKTYRALGQPDLAEADFLTAMSVPCDDPNELSYRASARFKTDPEAALVDLQLAHQLDPDRPALQRLIAQVLAVQLGRHEEAVEVYGKVIEMQPNNEVARIDRALSLVRLGRTQEALADTKIAMEDPNSARTLYQAACVHALIGKAFNQRRAVTLLAKAVAQGYEPDNIGDDPDLASIRDHEEFRVIERFLETSRRDKRHHPQVADDEQIPVDIQALLTR</sequence>
<dbReference type="EMBL" id="CP036432">
    <property type="protein sequence ID" value="QDV88703.1"/>
    <property type="molecule type" value="Genomic_DNA"/>
</dbReference>
<dbReference type="SUPFAM" id="SSF56112">
    <property type="entry name" value="Protein kinase-like (PK-like)"/>
    <property type="match status" value="1"/>
</dbReference>
<evidence type="ECO:0000313" key="9">
    <source>
        <dbReference type="EMBL" id="QDV88703.1"/>
    </source>
</evidence>
<dbReference type="InterPro" id="IPR008271">
    <property type="entry name" value="Ser/Thr_kinase_AS"/>
</dbReference>
<evidence type="ECO:0000256" key="1">
    <source>
        <dbReference type="ARBA" id="ARBA00022679"/>
    </source>
</evidence>
<feature type="transmembrane region" description="Helical" evidence="7">
    <location>
        <begin position="495"/>
        <end position="516"/>
    </location>
</feature>
<dbReference type="Pfam" id="PF13424">
    <property type="entry name" value="TPR_12"/>
    <property type="match status" value="1"/>
</dbReference>
<dbReference type="InterPro" id="IPR000719">
    <property type="entry name" value="Prot_kinase_dom"/>
</dbReference>
<feature type="domain" description="Protein kinase" evidence="8">
    <location>
        <begin position="155"/>
        <end position="471"/>
    </location>
</feature>
<accession>A0ABX5Y333</accession>
<dbReference type="GO" id="GO:0004674">
    <property type="term" value="F:protein serine/threonine kinase activity"/>
    <property type="evidence" value="ECO:0007669"/>
    <property type="project" value="UniProtKB-EC"/>
</dbReference>
<keyword evidence="7" id="KW-0812">Transmembrane</keyword>
<gene>
    <name evidence="9" type="primary">prkC_40</name>
    <name evidence="9" type="ORF">TBK1r_77380</name>
</gene>
<protein>
    <submittedName>
        <fullName evidence="9">Serine/threonine-protein kinase PrkC</fullName>
        <ecNumber evidence="9">2.7.11.1</ecNumber>
    </submittedName>
</protein>
<dbReference type="Gene3D" id="1.10.510.10">
    <property type="entry name" value="Transferase(Phosphotransferase) domain 1"/>
    <property type="match status" value="2"/>
</dbReference>
<keyword evidence="5" id="KW-0802">TPR repeat</keyword>
<reference evidence="9 10" key="1">
    <citation type="submission" date="2019-02" db="EMBL/GenBank/DDBJ databases">
        <title>Deep-cultivation of Planctomycetes and their phenomic and genomic characterization uncovers novel biology.</title>
        <authorList>
            <person name="Wiegand S."/>
            <person name="Jogler M."/>
            <person name="Boedeker C."/>
            <person name="Pinto D."/>
            <person name="Vollmers J."/>
            <person name="Rivas-Marin E."/>
            <person name="Kohn T."/>
            <person name="Peeters S.H."/>
            <person name="Heuer A."/>
            <person name="Rast P."/>
            <person name="Oberbeckmann S."/>
            <person name="Bunk B."/>
            <person name="Jeske O."/>
            <person name="Meyerdierks A."/>
            <person name="Storesund J.E."/>
            <person name="Kallscheuer N."/>
            <person name="Luecker S."/>
            <person name="Lage O.M."/>
            <person name="Pohl T."/>
            <person name="Merkel B.J."/>
            <person name="Hornburger P."/>
            <person name="Mueller R.-W."/>
            <person name="Bruemmer F."/>
            <person name="Labrenz M."/>
            <person name="Spormann A.M."/>
            <person name="Op den Camp H."/>
            <person name="Overmann J."/>
            <person name="Amann R."/>
            <person name="Jetten M.S.M."/>
            <person name="Mascher T."/>
            <person name="Medema M.H."/>
            <person name="Devos D.P."/>
            <person name="Kaster A.-K."/>
            <person name="Ovreas L."/>
            <person name="Rohde M."/>
            <person name="Galperin M.Y."/>
            <person name="Jogler C."/>
        </authorList>
    </citation>
    <scope>NUCLEOTIDE SEQUENCE [LARGE SCALE GENOMIC DNA]</scope>
    <source>
        <strain evidence="9 10">TBK1r</strain>
    </source>
</reference>
<feature type="repeat" description="TPR" evidence="5">
    <location>
        <begin position="746"/>
        <end position="779"/>
    </location>
</feature>
<keyword evidence="1 9" id="KW-0808">Transferase</keyword>
<keyword evidence="7" id="KW-1133">Transmembrane helix</keyword>
<dbReference type="Gene3D" id="1.25.40.10">
    <property type="entry name" value="Tetratricopeptide repeat domain"/>
    <property type="match status" value="2"/>
</dbReference>
<feature type="repeat" description="TPR" evidence="5">
    <location>
        <begin position="780"/>
        <end position="813"/>
    </location>
</feature>
<dbReference type="SMART" id="SM00220">
    <property type="entry name" value="S_TKc"/>
    <property type="match status" value="1"/>
</dbReference>
<evidence type="ECO:0000256" key="3">
    <source>
        <dbReference type="ARBA" id="ARBA00022777"/>
    </source>
</evidence>
<dbReference type="Proteomes" id="UP000318081">
    <property type="component" value="Chromosome"/>
</dbReference>
<dbReference type="CDD" id="cd14014">
    <property type="entry name" value="STKc_PknB_like"/>
    <property type="match status" value="1"/>
</dbReference>
<dbReference type="PANTHER" id="PTHR43289:SF6">
    <property type="entry name" value="SERINE_THREONINE-PROTEIN KINASE NEKL-3"/>
    <property type="match status" value="1"/>
</dbReference>
<organism evidence="9 10">
    <name type="scientific">Stieleria magnilauensis</name>
    <dbReference type="NCBI Taxonomy" id="2527963"/>
    <lineage>
        <taxon>Bacteria</taxon>
        <taxon>Pseudomonadati</taxon>
        <taxon>Planctomycetota</taxon>
        <taxon>Planctomycetia</taxon>
        <taxon>Pirellulales</taxon>
        <taxon>Pirellulaceae</taxon>
        <taxon>Stieleria</taxon>
    </lineage>
</organism>
<dbReference type="PROSITE" id="PS50005">
    <property type="entry name" value="TPR"/>
    <property type="match status" value="3"/>
</dbReference>
<dbReference type="RefSeq" id="WP_145221297.1">
    <property type="nucleotide sequence ID" value="NZ_CP036432.1"/>
</dbReference>
<dbReference type="PROSITE" id="PS50011">
    <property type="entry name" value="PROTEIN_KINASE_DOM"/>
    <property type="match status" value="1"/>
</dbReference>
<dbReference type="EC" id="2.7.11.1" evidence="9"/>
<dbReference type="PANTHER" id="PTHR43289">
    <property type="entry name" value="MITOGEN-ACTIVATED PROTEIN KINASE KINASE KINASE 20-RELATED"/>
    <property type="match status" value="1"/>
</dbReference>
<dbReference type="InterPro" id="IPR019734">
    <property type="entry name" value="TPR_rpt"/>
</dbReference>
<evidence type="ECO:0000256" key="7">
    <source>
        <dbReference type="SAM" id="Phobius"/>
    </source>
</evidence>
<dbReference type="PROSITE" id="PS00108">
    <property type="entry name" value="PROTEIN_KINASE_ST"/>
    <property type="match status" value="1"/>
</dbReference>
<dbReference type="InterPro" id="IPR017441">
    <property type="entry name" value="Protein_kinase_ATP_BS"/>
</dbReference>
<dbReference type="SMART" id="SM00028">
    <property type="entry name" value="TPR"/>
    <property type="match status" value="6"/>
</dbReference>
<evidence type="ECO:0000256" key="6">
    <source>
        <dbReference type="PROSITE-ProRule" id="PRU10141"/>
    </source>
</evidence>